<dbReference type="Gene3D" id="3.40.50.2000">
    <property type="entry name" value="Glycogen Phosphorylase B"/>
    <property type="match status" value="2"/>
</dbReference>
<accession>A0ABW5R799</accession>
<dbReference type="RefSeq" id="WP_379928008.1">
    <property type="nucleotide sequence ID" value="NZ_JBHUMM010000005.1"/>
</dbReference>
<dbReference type="Pfam" id="PF02350">
    <property type="entry name" value="Epimerase_2"/>
    <property type="match status" value="1"/>
</dbReference>
<dbReference type="InterPro" id="IPR029767">
    <property type="entry name" value="WecB-like"/>
</dbReference>
<gene>
    <name evidence="2" type="primary">neuC</name>
    <name evidence="2" type="ORF">ACFSUC_03125</name>
</gene>
<keyword evidence="3" id="KW-1185">Reference proteome</keyword>
<sequence>MIRILCITGTRADYGIYRPLLLAMQQDASIDLHIVATGMHVLQEYGHTVKAIEQDGLAILSRPLTIMQGDALAGMSKSLALCLLHFADLFADQAPDLILVLGDRGEMLAAAIAAHYQNIGIVHLHGGEKSGSADDGVRQAISAFAHLHYVSSLEARHRLVQLGEEEWRIFPIGSLRKKDLHEVRQMPAQRKAELVEQYGLQGDQKKMLLVMHPDSKDSTAFAAQITPVLAALRQLEEARQGSIICIGANSDAGGRQFNRELMAYVREHPRARYYPSIPAHDYLFLLSAVDVLIGNSSSGIIEAPFFQLPFVHIGHRQRNRTRGDNVIDCEADADAIQQAIRKALSLSMRDSESHNPYDLTGSPENVMLASLKQMIHHPQLRMKQM</sequence>
<dbReference type="InterPro" id="IPR003331">
    <property type="entry name" value="UDP_GlcNAc_Epimerase_2_dom"/>
</dbReference>
<dbReference type="PANTHER" id="PTHR43174:SF3">
    <property type="entry name" value="UDP-N-ACETYLGLUCOSAMINE 2-EPIMERASE"/>
    <property type="match status" value="1"/>
</dbReference>
<reference evidence="3" key="1">
    <citation type="journal article" date="2019" name="Int. J. Syst. Evol. Microbiol.">
        <title>The Global Catalogue of Microorganisms (GCM) 10K type strain sequencing project: providing services to taxonomists for standard genome sequencing and annotation.</title>
        <authorList>
            <consortium name="The Broad Institute Genomics Platform"/>
            <consortium name="The Broad Institute Genome Sequencing Center for Infectious Disease"/>
            <person name="Wu L."/>
            <person name="Ma J."/>
        </authorList>
    </citation>
    <scope>NUCLEOTIDE SEQUENCE [LARGE SCALE GENOMIC DNA]</scope>
    <source>
        <strain evidence="3">KCTC 33676</strain>
    </source>
</reference>
<organism evidence="2 3">
    <name type="scientific">Marinicrinis sediminis</name>
    <dbReference type="NCBI Taxonomy" id="1652465"/>
    <lineage>
        <taxon>Bacteria</taxon>
        <taxon>Bacillati</taxon>
        <taxon>Bacillota</taxon>
        <taxon>Bacilli</taxon>
        <taxon>Bacillales</taxon>
        <taxon>Paenibacillaceae</taxon>
    </lineage>
</organism>
<proteinExistence type="predicted"/>
<dbReference type="InterPro" id="IPR020004">
    <property type="entry name" value="UDP-GlcNAc_Epase"/>
</dbReference>
<dbReference type="GO" id="GO:0016798">
    <property type="term" value="F:hydrolase activity, acting on glycosyl bonds"/>
    <property type="evidence" value="ECO:0007669"/>
    <property type="project" value="UniProtKB-KW"/>
</dbReference>
<feature type="domain" description="UDP-N-acetylglucosamine 2-epimerase" evidence="1">
    <location>
        <begin position="23"/>
        <end position="359"/>
    </location>
</feature>
<dbReference type="NCBIfam" id="TIGR03568">
    <property type="entry name" value="NeuC_NnaA"/>
    <property type="match status" value="1"/>
</dbReference>
<evidence type="ECO:0000313" key="2">
    <source>
        <dbReference type="EMBL" id="MFD2670601.1"/>
    </source>
</evidence>
<dbReference type="EC" id="3.2.1.183" evidence="2"/>
<evidence type="ECO:0000259" key="1">
    <source>
        <dbReference type="Pfam" id="PF02350"/>
    </source>
</evidence>
<keyword evidence="2" id="KW-0378">Hydrolase</keyword>
<dbReference type="EMBL" id="JBHUMM010000005">
    <property type="protein sequence ID" value="MFD2670601.1"/>
    <property type="molecule type" value="Genomic_DNA"/>
</dbReference>
<dbReference type="Proteomes" id="UP001597497">
    <property type="component" value="Unassembled WGS sequence"/>
</dbReference>
<name>A0ABW5R799_9BACL</name>
<evidence type="ECO:0000313" key="3">
    <source>
        <dbReference type="Proteomes" id="UP001597497"/>
    </source>
</evidence>
<keyword evidence="2" id="KW-0326">Glycosidase</keyword>
<comment type="caution">
    <text evidence="2">The sequence shown here is derived from an EMBL/GenBank/DDBJ whole genome shotgun (WGS) entry which is preliminary data.</text>
</comment>
<dbReference type="PANTHER" id="PTHR43174">
    <property type="entry name" value="UDP-N-ACETYLGLUCOSAMINE 2-EPIMERASE"/>
    <property type="match status" value="1"/>
</dbReference>
<protein>
    <submittedName>
        <fullName evidence="2">UDP-N-acetylglucosamine 2-epimerase</fullName>
        <ecNumber evidence="2">3.2.1.183</ecNumber>
    </submittedName>
</protein>
<dbReference type="SUPFAM" id="SSF53756">
    <property type="entry name" value="UDP-Glycosyltransferase/glycogen phosphorylase"/>
    <property type="match status" value="1"/>
</dbReference>